<feature type="chain" id="PRO_5045573740" description="Secreted protein" evidence="2">
    <location>
        <begin position="23"/>
        <end position="262"/>
    </location>
</feature>
<feature type="signal peptide" evidence="2">
    <location>
        <begin position="1"/>
        <end position="22"/>
    </location>
</feature>
<accession>A0ABV0ZHH2</accession>
<proteinExistence type="predicted"/>
<dbReference type="EMBL" id="JAHRIP010060248">
    <property type="protein sequence ID" value="MEQ2304803.1"/>
    <property type="molecule type" value="Genomic_DNA"/>
</dbReference>
<keyword evidence="2" id="KW-0732">Signal</keyword>
<comment type="caution">
    <text evidence="3">The sequence shown here is derived from an EMBL/GenBank/DDBJ whole genome shotgun (WGS) entry which is preliminary data.</text>
</comment>
<sequence length="262" mass="28861">MYRHGWISLCVWTGWAVTDVWGTWVPIAPRPPPLPPTGGATASIMLSPAFLPSSSISGVRALPCSTNPPWHKYFRCCAPFASLPSSSSSLPLSGRRQGKMAPQKPLSATPTGFLSLGRYRRKLWRSVRRFPHTLTSSNICTDWRLRCLVSIQTPRRAAVVGSLSCFCIIRDENKDSKNLRKRTSFRRKAEEDELCKAITSVSSQLKSSSSCEHAWIETCMPSHTYQPGNQSAQSILVCMDVSVSGMQALGLLAGRESLSAEM</sequence>
<protein>
    <recommendedName>
        <fullName evidence="5">Secreted protein</fullName>
    </recommendedName>
</protein>
<keyword evidence="4" id="KW-1185">Reference proteome</keyword>
<evidence type="ECO:0000313" key="3">
    <source>
        <dbReference type="EMBL" id="MEQ2304803.1"/>
    </source>
</evidence>
<reference evidence="3 4" key="1">
    <citation type="submission" date="2021-06" db="EMBL/GenBank/DDBJ databases">
        <authorList>
            <person name="Palmer J.M."/>
        </authorList>
    </citation>
    <scope>NUCLEOTIDE SEQUENCE [LARGE SCALE GENOMIC DNA]</scope>
    <source>
        <strain evidence="3 4">AS_MEX2019</strain>
        <tissue evidence="3">Muscle</tissue>
    </source>
</reference>
<evidence type="ECO:0008006" key="5">
    <source>
        <dbReference type="Google" id="ProtNLM"/>
    </source>
</evidence>
<feature type="region of interest" description="Disordered" evidence="1">
    <location>
        <begin position="87"/>
        <end position="107"/>
    </location>
</feature>
<organism evidence="3 4">
    <name type="scientific">Ameca splendens</name>
    <dbReference type="NCBI Taxonomy" id="208324"/>
    <lineage>
        <taxon>Eukaryota</taxon>
        <taxon>Metazoa</taxon>
        <taxon>Chordata</taxon>
        <taxon>Craniata</taxon>
        <taxon>Vertebrata</taxon>
        <taxon>Euteleostomi</taxon>
        <taxon>Actinopterygii</taxon>
        <taxon>Neopterygii</taxon>
        <taxon>Teleostei</taxon>
        <taxon>Neoteleostei</taxon>
        <taxon>Acanthomorphata</taxon>
        <taxon>Ovalentaria</taxon>
        <taxon>Atherinomorphae</taxon>
        <taxon>Cyprinodontiformes</taxon>
        <taxon>Goodeidae</taxon>
        <taxon>Ameca</taxon>
    </lineage>
</organism>
<evidence type="ECO:0000256" key="2">
    <source>
        <dbReference type="SAM" id="SignalP"/>
    </source>
</evidence>
<dbReference type="Proteomes" id="UP001469553">
    <property type="component" value="Unassembled WGS sequence"/>
</dbReference>
<name>A0ABV0ZHH2_9TELE</name>
<gene>
    <name evidence="3" type="ORF">AMECASPLE_031125</name>
</gene>
<evidence type="ECO:0000256" key="1">
    <source>
        <dbReference type="SAM" id="MobiDB-lite"/>
    </source>
</evidence>
<evidence type="ECO:0000313" key="4">
    <source>
        <dbReference type="Proteomes" id="UP001469553"/>
    </source>
</evidence>